<accession>A0A336M4U5</accession>
<name>A0A336M4U5_CULSO</name>
<gene>
    <name evidence="7" type="primary">CSON008930</name>
    <name evidence="6" type="synonym">CSON003478</name>
</gene>
<dbReference type="Pfam" id="PF01918">
    <property type="entry name" value="Alba"/>
    <property type="match status" value="1"/>
</dbReference>
<feature type="domain" description="DNA/RNA-binding protein Alba-like" evidence="5">
    <location>
        <begin position="30"/>
        <end position="91"/>
    </location>
</feature>
<comment type="similarity">
    <text evidence="2">Belongs to the histone-like Alba family.</text>
</comment>
<evidence type="ECO:0000256" key="2">
    <source>
        <dbReference type="ARBA" id="ARBA00008018"/>
    </source>
</evidence>
<dbReference type="GO" id="GO:0003723">
    <property type="term" value="F:RNA binding"/>
    <property type="evidence" value="ECO:0007669"/>
    <property type="project" value="TreeGrafter"/>
</dbReference>
<evidence type="ECO:0000256" key="1">
    <source>
        <dbReference type="ARBA" id="ARBA00004123"/>
    </source>
</evidence>
<dbReference type="EMBL" id="UFQT01000344">
    <property type="protein sequence ID" value="SSX23417.1"/>
    <property type="molecule type" value="Genomic_DNA"/>
</dbReference>
<feature type="compositionally biased region" description="Basic and acidic residues" evidence="4">
    <location>
        <begin position="167"/>
        <end position="185"/>
    </location>
</feature>
<dbReference type="InterPro" id="IPR051958">
    <property type="entry name" value="Alba-like_NAB"/>
</dbReference>
<dbReference type="VEuPathDB" id="VectorBase:CSON008930"/>
<dbReference type="GO" id="GO:0005634">
    <property type="term" value="C:nucleus"/>
    <property type="evidence" value="ECO:0007669"/>
    <property type="project" value="UniProtKB-SubCell"/>
</dbReference>
<organism evidence="7">
    <name type="scientific">Culicoides sonorensis</name>
    <name type="common">Biting midge</name>
    <dbReference type="NCBI Taxonomy" id="179676"/>
    <lineage>
        <taxon>Eukaryota</taxon>
        <taxon>Metazoa</taxon>
        <taxon>Ecdysozoa</taxon>
        <taxon>Arthropoda</taxon>
        <taxon>Hexapoda</taxon>
        <taxon>Insecta</taxon>
        <taxon>Pterygota</taxon>
        <taxon>Neoptera</taxon>
        <taxon>Endopterygota</taxon>
        <taxon>Diptera</taxon>
        <taxon>Nematocera</taxon>
        <taxon>Chironomoidea</taxon>
        <taxon>Ceratopogonidae</taxon>
        <taxon>Ceratopogoninae</taxon>
        <taxon>Culicoides</taxon>
        <taxon>Monoculicoides</taxon>
    </lineage>
</organism>
<dbReference type="InterPro" id="IPR002775">
    <property type="entry name" value="DNA/RNA-bd_Alba-like"/>
</dbReference>
<protein>
    <submittedName>
        <fullName evidence="6">CSON003478 protein</fullName>
    </submittedName>
    <submittedName>
        <fullName evidence="7">CSON008930 protein</fullName>
    </submittedName>
</protein>
<evidence type="ECO:0000313" key="7">
    <source>
        <dbReference type="EMBL" id="SSX23417.1"/>
    </source>
</evidence>
<dbReference type="PANTHER" id="PTHR13516">
    <property type="entry name" value="RIBONUCLEASE P SUBUNIT P25"/>
    <property type="match status" value="1"/>
</dbReference>
<dbReference type="Gene3D" id="3.30.110.20">
    <property type="entry name" value="Alba-like domain"/>
    <property type="match status" value="1"/>
</dbReference>
<feature type="compositionally biased region" description="Polar residues" evidence="4">
    <location>
        <begin position="131"/>
        <end position="142"/>
    </location>
</feature>
<dbReference type="EMBL" id="UFQT01001638">
    <property type="protein sequence ID" value="SSX31277.1"/>
    <property type="molecule type" value="Genomic_DNA"/>
</dbReference>
<dbReference type="VEuPathDB" id="VectorBase:CSON003478"/>
<feature type="region of interest" description="Disordered" evidence="4">
    <location>
        <begin position="131"/>
        <end position="185"/>
    </location>
</feature>
<keyword evidence="3" id="KW-0539">Nucleus</keyword>
<comment type="subcellular location">
    <subcellularLocation>
        <location evidence="1">Nucleus</location>
    </subcellularLocation>
</comment>
<dbReference type="GO" id="GO:0001682">
    <property type="term" value="P:tRNA 5'-leader removal"/>
    <property type="evidence" value="ECO:0007669"/>
    <property type="project" value="TreeGrafter"/>
</dbReference>
<evidence type="ECO:0000259" key="5">
    <source>
        <dbReference type="Pfam" id="PF01918"/>
    </source>
</evidence>
<dbReference type="PANTHER" id="PTHR13516:SF4">
    <property type="entry name" value="FI09323P"/>
    <property type="match status" value="1"/>
</dbReference>
<dbReference type="AlphaFoldDB" id="A0A336M4U5"/>
<dbReference type="EMBL" id="UFQS01001638">
    <property type="protein sequence ID" value="SSX11712.1"/>
    <property type="molecule type" value="Genomic_DNA"/>
</dbReference>
<dbReference type="SUPFAM" id="SSF82704">
    <property type="entry name" value="AlbA-like"/>
    <property type="match status" value="1"/>
</dbReference>
<dbReference type="OMA" id="RNLPVIW"/>
<reference evidence="6" key="1">
    <citation type="submission" date="2018-04" db="EMBL/GenBank/DDBJ databases">
        <authorList>
            <person name="Go L.Y."/>
            <person name="Mitchell J.A."/>
        </authorList>
    </citation>
    <scope>NUCLEOTIDE SEQUENCE</scope>
    <source>
        <tissue evidence="6">Whole organism</tissue>
    </source>
</reference>
<reference evidence="7" key="2">
    <citation type="submission" date="2018-07" db="EMBL/GenBank/DDBJ databases">
        <authorList>
            <person name="Quirk P.G."/>
            <person name="Krulwich T.A."/>
        </authorList>
    </citation>
    <scope>NUCLEOTIDE SEQUENCE</scope>
</reference>
<proteinExistence type="inferred from homology"/>
<sequence length="185" mass="21103">MENYRKGSNIEEELSKDRIPIENIPENFLWMHVKGGTKIQNVIEYARNALDSGEHKVVVWSGSGGGVPKTISCVEVMKRHYKLHQITRLCYQKVDEIWEPMMEGLEQIVVKRQIPAIHILVSLDEIDPSTPGYQLSGQTTSMAFKPQKRKEKHFAIDGKRNPRKGKKQGESGSKKQKSETNKTES</sequence>
<dbReference type="InterPro" id="IPR036882">
    <property type="entry name" value="Alba-like_dom_sf"/>
</dbReference>
<evidence type="ECO:0000256" key="4">
    <source>
        <dbReference type="SAM" id="MobiDB-lite"/>
    </source>
</evidence>
<evidence type="ECO:0000313" key="6">
    <source>
        <dbReference type="EMBL" id="SSX11712.1"/>
    </source>
</evidence>
<dbReference type="GO" id="GO:0000172">
    <property type="term" value="C:ribonuclease MRP complex"/>
    <property type="evidence" value="ECO:0007669"/>
    <property type="project" value="TreeGrafter"/>
</dbReference>
<evidence type="ECO:0000256" key="3">
    <source>
        <dbReference type="ARBA" id="ARBA00023242"/>
    </source>
</evidence>